<proteinExistence type="predicted"/>
<sequence>MAWSAIFGPHAADRRKLQVQPVGGRPGDVLSELACFCYLSATRYCRRGIETPGWVNFSLYILGVMGHSVFYSLSNISPRLSGTLYLWTCPPRDPGLTCRWLDTDQQPVQNRTMSSTNCPLGEHGFSSYTRLW</sequence>
<organism>
    <name type="scientific">Branchiostoma floridae</name>
    <name type="common">Florida lancelet</name>
    <name type="synonym">Amphioxus</name>
    <dbReference type="NCBI Taxonomy" id="7739"/>
    <lineage>
        <taxon>Eukaryota</taxon>
        <taxon>Metazoa</taxon>
        <taxon>Chordata</taxon>
        <taxon>Cephalochordata</taxon>
        <taxon>Leptocardii</taxon>
        <taxon>Amphioxiformes</taxon>
        <taxon>Branchiostomatidae</taxon>
        <taxon>Branchiostoma</taxon>
    </lineage>
</organism>
<protein>
    <submittedName>
        <fullName evidence="1">Uncharacterized protein</fullName>
    </submittedName>
</protein>
<dbReference type="AlphaFoldDB" id="C3XYA7"/>
<reference evidence="1" key="1">
    <citation type="journal article" date="2008" name="Nature">
        <title>The amphioxus genome and the evolution of the chordate karyotype.</title>
        <authorList>
            <consortium name="US DOE Joint Genome Institute (JGI-PGF)"/>
            <person name="Putnam N.H."/>
            <person name="Butts T."/>
            <person name="Ferrier D.E.K."/>
            <person name="Furlong R.F."/>
            <person name="Hellsten U."/>
            <person name="Kawashima T."/>
            <person name="Robinson-Rechavi M."/>
            <person name="Shoguchi E."/>
            <person name="Terry A."/>
            <person name="Yu J.-K."/>
            <person name="Benito-Gutierrez E.L."/>
            <person name="Dubchak I."/>
            <person name="Garcia-Fernandez J."/>
            <person name="Gibson-Brown J.J."/>
            <person name="Grigoriev I.V."/>
            <person name="Horton A.C."/>
            <person name="de Jong P.J."/>
            <person name="Jurka J."/>
            <person name="Kapitonov V.V."/>
            <person name="Kohara Y."/>
            <person name="Kuroki Y."/>
            <person name="Lindquist E."/>
            <person name="Lucas S."/>
            <person name="Osoegawa K."/>
            <person name="Pennacchio L.A."/>
            <person name="Salamov A.A."/>
            <person name="Satou Y."/>
            <person name="Sauka-Spengler T."/>
            <person name="Schmutz J."/>
            <person name="Shin-I T."/>
            <person name="Toyoda A."/>
            <person name="Bronner-Fraser M."/>
            <person name="Fujiyama A."/>
            <person name="Holland L.Z."/>
            <person name="Holland P.W.H."/>
            <person name="Satoh N."/>
            <person name="Rokhsar D.S."/>
        </authorList>
    </citation>
    <scope>NUCLEOTIDE SEQUENCE [LARGE SCALE GENOMIC DNA]</scope>
    <source>
        <strain evidence="1">S238N-H82</strain>
        <tissue evidence="1">Testes</tissue>
    </source>
</reference>
<dbReference type="InParanoid" id="C3XYA7"/>
<dbReference type="EMBL" id="GG666473">
    <property type="protein sequence ID" value="EEN66792.1"/>
    <property type="molecule type" value="Genomic_DNA"/>
</dbReference>
<evidence type="ECO:0000313" key="1">
    <source>
        <dbReference type="EMBL" id="EEN66792.1"/>
    </source>
</evidence>
<gene>
    <name evidence="1" type="ORF">BRAFLDRAFT_91574</name>
</gene>
<name>C3XYA7_BRAFL</name>
<accession>C3XYA7</accession>